<gene>
    <name evidence="1" type="ORF">An01g08770</name>
</gene>
<dbReference type="VEuPathDB" id="FungiDB:An01g08770"/>
<dbReference type="KEGG" id="ang:An01g08770"/>
<proteinExistence type="predicted"/>
<protein>
    <submittedName>
        <fullName evidence="1">Uncharacterized protein</fullName>
    </submittedName>
</protein>
<evidence type="ECO:0000313" key="1">
    <source>
        <dbReference type="RefSeq" id="XP_059599703.1"/>
    </source>
</evidence>
<reference evidence="1" key="2">
    <citation type="submission" date="2025-08" db="UniProtKB">
        <authorList>
            <consortium name="RefSeq"/>
        </authorList>
    </citation>
    <scope>IDENTIFICATION</scope>
</reference>
<name>A0AAJ8DXG5_ASPNG</name>
<dbReference type="GeneID" id="84590031"/>
<sequence length="308" mass="33448">MGVGMSRGLAVSGETEHSGRFMESYSDYRVVFHKAKPLAPICAFLGPYRDLLAAVRYSSSSTETPAGDRLVLSRNILVDGAPSLQIGQLGLMPTKPFPLRAVGDSVGEHQMNIGLVHAVTLAKSPSPPITVGIRWTNQIVATMQSSCRFDNKEGRRESVQLHRPQHRPRCLIQAEVPPGLGLTLITADMRWPRPGRRSPKTSAPEDGHGLMHGCTMLQLLFPAMFEPLTPNVLEGATRSTGEDVGCQMLIRRSSLVGTIRLPSGRVPCARPILAGRLREKARDASRAPHWPKGGNPYSLLASLGRLSV</sequence>
<dbReference type="AlphaFoldDB" id="A0AAJ8DXG5"/>
<dbReference type="RefSeq" id="XP_059599703.1">
    <property type="nucleotide sequence ID" value="XM_059750152.1"/>
</dbReference>
<reference evidence="1" key="1">
    <citation type="submission" date="2025-02" db="EMBL/GenBank/DDBJ databases">
        <authorList>
            <consortium name="NCBI Genome Project"/>
        </authorList>
    </citation>
    <scope>NUCLEOTIDE SEQUENCE</scope>
</reference>
<accession>A0AAJ8DXG5</accession>
<organism evidence="1">
    <name type="scientific">Aspergillus niger</name>
    <dbReference type="NCBI Taxonomy" id="5061"/>
    <lineage>
        <taxon>Eukaryota</taxon>
        <taxon>Fungi</taxon>
        <taxon>Dikarya</taxon>
        <taxon>Ascomycota</taxon>
        <taxon>Pezizomycotina</taxon>
        <taxon>Eurotiomycetes</taxon>
        <taxon>Eurotiomycetidae</taxon>
        <taxon>Eurotiales</taxon>
        <taxon>Aspergillaceae</taxon>
        <taxon>Aspergillus</taxon>
        <taxon>Aspergillus subgen. Circumdati</taxon>
    </lineage>
</organism>